<feature type="region of interest" description="Disordered" evidence="1">
    <location>
        <begin position="692"/>
        <end position="750"/>
    </location>
</feature>
<organism evidence="2">
    <name type="scientific">Tanacetum cinerariifolium</name>
    <name type="common">Dalmatian daisy</name>
    <name type="synonym">Chrysanthemum cinerariifolium</name>
    <dbReference type="NCBI Taxonomy" id="118510"/>
    <lineage>
        <taxon>Eukaryota</taxon>
        <taxon>Viridiplantae</taxon>
        <taxon>Streptophyta</taxon>
        <taxon>Embryophyta</taxon>
        <taxon>Tracheophyta</taxon>
        <taxon>Spermatophyta</taxon>
        <taxon>Magnoliopsida</taxon>
        <taxon>eudicotyledons</taxon>
        <taxon>Gunneridae</taxon>
        <taxon>Pentapetalae</taxon>
        <taxon>asterids</taxon>
        <taxon>campanulids</taxon>
        <taxon>Asterales</taxon>
        <taxon>Asteraceae</taxon>
        <taxon>Asteroideae</taxon>
        <taxon>Anthemideae</taxon>
        <taxon>Anthemidinae</taxon>
        <taxon>Tanacetum</taxon>
    </lineage>
</organism>
<evidence type="ECO:0000256" key="1">
    <source>
        <dbReference type="SAM" id="MobiDB-lite"/>
    </source>
</evidence>
<dbReference type="EMBL" id="BKCJ010108196">
    <property type="protein sequence ID" value="GEX43626.1"/>
    <property type="molecule type" value="Genomic_DNA"/>
</dbReference>
<gene>
    <name evidence="2" type="ORF">Tci_315601</name>
</gene>
<feature type="region of interest" description="Disordered" evidence="1">
    <location>
        <begin position="371"/>
        <end position="407"/>
    </location>
</feature>
<dbReference type="AlphaFoldDB" id="A0A699H591"/>
<proteinExistence type="predicted"/>
<reference evidence="2" key="1">
    <citation type="journal article" date="2019" name="Sci. Rep.">
        <title>Draft genome of Tanacetum cinerariifolium, the natural source of mosquito coil.</title>
        <authorList>
            <person name="Yamashiro T."/>
            <person name="Shiraishi A."/>
            <person name="Satake H."/>
            <person name="Nakayama K."/>
        </authorList>
    </citation>
    <scope>NUCLEOTIDE SEQUENCE</scope>
</reference>
<comment type="caution">
    <text evidence="2">The sequence shown here is derived from an EMBL/GenBank/DDBJ whole genome shotgun (WGS) entry which is preliminary data.</text>
</comment>
<evidence type="ECO:0000313" key="2">
    <source>
        <dbReference type="EMBL" id="GEX43626.1"/>
    </source>
</evidence>
<accession>A0A699H591</accession>
<feature type="compositionally biased region" description="Acidic residues" evidence="1">
    <location>
        <begin position="726"/>
        <end position="749"/>
    </location>
</feature>
<name>A0A699H591_TANCI</name>
<sequence>MTLTFAETHNMVDYLSKSDTSEGFNQIIDFLNGSSFKYALTVNPNIYVSYIKQFWTTVAVKNVNDVTRLQALVDKKKVVVTEATIRDILCLDDAEGVECLPNEEIFAEWAMRIYPPSLRKGFSGVKTPLSEGMVVAQEVGEGVANKMHDKGVPTAGIVAEGNVGTAQRIDTSDDTVMDDVSNQGRIIADMDDDADVILEEAKDVVAAPKDDQDADVQIITEVVTPASTTITTVDVPIPAATTTAAPKLTATPSKRTKGVVIKDPEESTTTTSTIIHSEAKSKDKGKGILKHFDLNVAFLQKIKEQIQVEESRALKRINETPAEKAAKRQKLEKEVEKLKRHLQIVPNEDDDVYTEATPLARKMLTNVRLEVEEESEESLEKVHSTTTSRRSPDKESKDLTSPTSVVSPVQVAATPRVVDMPIHMCQLQLTKMHHQQMDVKTTFLNSEVCEEDYVSQPEGLVDPDKPNHVYMLKRNSMVLNKLYARDRTIYLQCAGVPGIRTKTTTTTQRVTLDNALVPPKKLLEIGKCNKRVNPAKTQKEPTYQFILDALALTTCYLPFLITLDVPEIFQICHKLPNKEFDALLSDKEIVSFIKELSHKGDIKSITEVDDSIFGPMRFVSKADDFHVYGALLLEVMTNQKMRNSPAYKTYLAYATRAVTPKKARKFTKPASPSKKRTLVIVEVEEPKPTKKFILAKKSSRKQSTGGSGNGTSSKLGVLNESKDNDDPQQADDERTDSENQEINDDEGESYNEFVHTLKDYVPTNDEAYDETKDVDEEEYERIIEEPYGYVNVRLTDAEHNNEEKGDADMTYVAHVQVE</sequence>
<protein>
    <submittedName>
        <fullName evidence="2">Integrase, catalytic region, zinc finger, CCHC-type, peptidase aspartic, catalytic</fullName>
    </submittedName>
</protein>